<gene>
    <name evidence="4" type="primary">PARPA_09519.1 scaffold 36791</name>
</gene>
<dbReference type="Pfam" id="PF12550">
    <property type="entry name" value="GCR1_C"/>
    <property type="match status" value="1"/>
</dbReference>
<dbReference type="Proteomes" id="UP000054107">
    <property type="component" value="Unassembled WGS sequence"/>
</dbReference>
<dbReference type="InterPro" id="IPR038279">
    <property type="entry name" value="Ndc10_dom2_sf"/>
</dbReference>
<organism evidence="4 5">
    <name type="scientific">Parasitella parasitica</name>
    <dbReference type="NCBI Taxonomy" id="35722"/>
    <lineage>
        <taxon>Eukaryota</taxon>
        <taxon>Fungi</taxon>
        <taxon>Fungi incertae sedis</taxon>
        <taxon>Mucoromycota</taxon>
        <taxon>Mucoromycotina</taxon>
        <taxon>Mucoromycetes</taxon>
        <taxon>Mucorales</taxon>
        <taxon>Mucorineae</taxon>
        <taxon>Mucoraceae</taxon>
        <taxon>Parasitella</taxon>
    </lineage>
</organism>
<evidence type="ECO:0000259" key="2">
    <source>
        <dbReference type="Pfam" id="PF12550"/>
    </source>
</evidence>
<proteinExistence type="predicted"/>
<dbReference type="Pfam" id="PF16787">
    <property type="entry name" value="NDC10_II"/>
    <property type="match status" value="1"/>
</dbReference>
<feature type="domain" description="Transcription activator GCR1-like" evidence="2">
    <location>
        <begin position="303"/>
        <end position="376"/>
    </location>
</feature>
<dbReference type="InterPro" id="IPR022210">
    <property type="entry name" value="TF_GCR1-like"/>
</dbReference>
<dbReference type="GO" id="GO:0060963">
    <property type="term" value="P:positive regulation of ribosomal protein gene transcription by RNA polymerase II"/>
    <property type="evidence" value="ECO:0007669"/>
    <property type="project" value="TreeGrafter"/>
</dbReference>
<dbReference type="AlphaFoldDB" id="A0A0B7NIW5"/>
<name>A0A0B7NIW5_9FUNG</name>
<dbReference type="GO" id="GO:0000978">
    <property type="term" value="F:RNA polymerase II cis-regulatory region sequence-specific DNA binding"/>
    <property type="evidence" value="ECO:0007669"/>
    <property type="project" value="TreeGrafter"/>
</dbReference>
<keyword evidence="5" id="KW-1185">Reference proteome</keyword>
<dbReference type="OrthoDB" id="2287578at2759"/>
<dbReference type="GO" id="GO:0000981">
    <property type="term" value="F:DNA-binding transcription factor activity, RNA polymerase II-specific"/>
    <property type="evidence" value="ECO:0007669"/>
    <property type="project" value="TreeGrafter"/>
</dbReference>
<reference evidence="4 5" key="1">
    <citation type="submission" date="2014-09" db="EMBL/GenBank/DDBJ databases">
        <authorList>
            <person name="Ellenberger Sabrina"/>
        </authorList>
    </citation>
    <scope>NUCLEOTIDE SEQUENCE [LARGE SCALE GENOMIC DNA]</scope>
    <source>
        <strain evidence="4 5">CBS 412.66</strain>
    </source>
</reference>
<feature type="domain" description="Ndc10" evidence="3">
    <location>
        <begin position="87"/>
        <end position="168"/>
    </location>
</feature>
<dbReference type="InterPro" id="IPR031872">
    <property type="entry name" value="NDC10_II"/>
</dbReference>
<evidence type="ECO:0000259" key="3">
    <source>
        <dbReference type="Pfam" id="PF16787"/>
    </source>
</evidence>
<dbReference type="PANTHER" id="PTHR37784:SF2">
    <property type="entry name" value="HIGH-OSMOLARITY-INDUCED TRANSCRIPTION PROTEIN 1"/>
    <property type="match status" value="1"/>
</dbReference>
<protein>
    <recommendedName>
        <fullName evidence="6">Transcription activator GCR1-like domain-containing protein</fullName>
    </recommendedName>
</protein>
<evidence type="ECO:0000313" key="5">
    <source>
        <dbReference type="Proteomes" id="UP000054107"/>
    </source>
</evidence>
<dbReference type="Gene3D" id="1.10.443.20">
    <property type="entry name" value="Centromere DNA-binding protein complex CBF3 subunit, domain 2"/>
    <property type="match status" value="1"/>
</dbReference>
<feature type="region of interest" description="Disordered" evidence="1">
    <location>
        <begin position="1"/>
        <end position="24"/>
    </location>
</feature>
<feature type="compositionally biased region" description="Acidic residues" evidence="1">
    <location>
        <begin position="11"/>
        <end position="24"/>
    </location>
</feature>
<evidence type="ECO:0000256" key="1">
    <source>
        <dbReference type="SAM" id="MobiDB-lite"/>
    </source>
</evidence>
<sequence>MPDRDCNPLEGEYDYESSSDGDIQEEGDFKIPAETAISKTAHLRFMKNAFANADLFVKNKVTHVLRRSGASMASLAGVPEDEFAVWFIRVMAGFVNNSVYHLLRAVEVPCEALQQMVFPLVDYWLARLAEDTVDRSSCSVVQFLKLLKCFRITLPQDAAVMIELFPGLKAHVLANVEPESAVINNFAPEVEHQLIGIKRVIEDYMTAMAERQAAAENSIQKLHFLAASVISGNQPLQLPVMLNNGADAMAATINANLNASCNTSNIPASIPSSSSTNFFSSTSANHTSSATIRSTDVNGIPIYKMSRNIKTVKQLYEEWTLGLNGYWPVQQLEEEWGTKWRQGDKKCISLRRHVVDAVNDLVTDLHLSIDEAIEKLQVAMTKRGLALDGLGTFDILETWCIRYDVSKSELWSSDLNNQSSSKLLASSEE</sequence>
<evidence type="ECO:0000313" key="4">
    <source>
        <dbReference type="EMBL" id="CEP15312.1"/>
    </source>
</evidence>
<dbReference type="STRING" id="35722.A0A0B7NIW5"/>
<evidence type="ECO:0008006" key="6">
    <source>
        <dbReference type="Google" id="ProtNLM"/>
    </source>
</evidence>
<accession>A0A0B7NIW5</accession>
<dbReference type="InterPro" id="IPR052146">
    <property type="entry name" value="HOT1"/>
</dbReference>
<dbReference type="EMBL" id="LN732068">
    <property type="protein sequence ID" value="CEP15312.1"/>
    <property type="molecule type" value="Genomic_DNA"/>
</dbReference>
<dbReference type="PANTHER" id="PTHR37784">
    <property type="entry name" value="PROTEIN MSN1"/>
    <property type="match status" value="1"/>
</dbReference>